<feature type="signal peptide" evidence="1">
    <location>
        <begin position="1"/>
        <end position="22"/>
    </location>
</feature>
<keyword evidence="4" id="KW-0640">Prion</keyword>
<sequence length="597" mass="64762">MLQKSWILILCILFNYPHTSDALWSCSYDSECDVTGSVCVDGGCRCPIGQEVALGGSTCVDAAPYYNSRCVEDSQCSRLFSAFECRREGDGEVGSCSCRAGHHYYLGRCWSSVDFGEPCIRDEQCMSVLRNPYSLVCNGTCVCADGYYLRQRGECRKIGYAVGDGCVLNEDCQFNDGACDQSTFSCVNINLKGAVVKSEEKSTKNVTFKVGPFESEHFTSCDVSNPCPSPLECSGLNGFCICPTGYYRDGGGCLAELGSPSTAEQCVGLLAEVRDGVCTCPANFYFDEDMRNCVRAARTITDSCVSDANCYTFGAAAICGPPQNDSFGIRNCECIQELAVWDANREMCRLFASIGEECEVNSDCLAGEMEIQCLVGDDGTGYCACPDGYIEVDGLCLTTGLDLGDPCQADMECTETANTACLNGVCSCGNGYQEIEGYCAPIIGGACYQDTDCVIENTVCSDNTCQCDEEYVPYAEECWPVASGYEAQCNNTVQCVSVLGEASVCEENICVCLSGYHFRDGSCWTMTSLFESCTRTSECFLQDISERVICRNSLCQCSFDYVYSETLHTCVSSSTVTSQSAILIYMLVITLLYVGIH</sequence>
<accession>A0ABM3M9F3</accession>
<evidence type="ECO:0000256" key="1">
    <source>
        <dbReference type="SAM" id="SignalP"/>
    </source>
</evidence>
<reference evidence="4" key="1">
    <citation type="submission" date="2025-08" db="UniProtKB">
        <authorList>
            <consortium name="RefSeq"/>
        </authorList>
    </citation>
    <scope>IDENTIFICATION</scope>
    <source>
        <tissue evidence="4">Whole larvae</tissue>
    </source>
</reference>
<proteinExistence type="predicted"/>
<protein>
    <submittedName>
        <fullName evidence="4">Prion-like-(Q/N-rich) domain-bearing protein 25</fullName>
    </submittedName>
</protein>
<gene>
    <name evidence="4" type="primary">LOC113514568</name>
</gene>
<dbReference type="Proteomes" id="UP001652740">
    <property type="component" value="Unplaced"/>
</dbReference>
<dbReference type="InterPro" id="IPR000742">
    <property type="entry name" value="EGF"/>
</dbReference>
<dbReference type="PROSITE" id="PS01186">
    <property type="entry name" value="EGF_2"/>
    <property type="match status" value="1"/>
</dbReference>
<dbReference type="RefSeq" id="XP_052748061.1">
    <property type="nucleotide sequence ID" value="XM_052892101.1"/>
</dbReference>
<feature type="chain" id="PRO_5045978567" evidence="1">
    <location>
        <begin position="23"/>
        <end position="597"/>
    </location>
</feature>
<dbReference type="InterPro" id="IPR006149">
    <property type="entry name" value="EB_dom"/>
</dbReference>
<dbReference type="PANTHER" id="PTHR39069:SF8">
    <property type="entry name" value="FI17111P1"/>
    <property type="match status" value="1"/>
</dbReference>
<evidence type="ECO:0000313" key="3">
    <source>
        <dbReference type="Proteomes" id="UP001652740"/>
    </source>
</evidence>
<evidence type="ECO:0000259" key="2">
    <source>
        <dbReference type="PROSITE" id="PS01186"/>
    </source>
</evidence>
<dbReference type="Pfam" id="PF01683">
    <property type="entry name" value="EB"/>
    <property type="match status" value="3"/>
</dbReference>
<keyword evidence="3" id="KW-1185">Reference proteome</keyword>
<evidence type="ECO:0000313" key="4">
    <source>
        <dbReference type="RefSeq" id="XP_052748061.1"/>
    </source>
</evidence>
<name>A0ABM3M9F3_GALME</name>
<feature type="domain" description="EGF-like" evidence="2">
    <location>
        <begin position="383"/>
        <end position="396"/>
    </location>
</feature>
<keyword evidence="4" id="KW-0034">Amyloid</keyword>
<organism evidence="3 4">
    <name type="scientific">Galleria mellonella</name>
    <name type="common">Greater wax moth</name>
    <dbReference type="NCBI Taxonomy" id="7137"/>
    <lineage>
        <taxon>Eukaryota</taxon>
        <taxon>Metazoa</taxon>
        <taxon>Ecdysozoa</taxon>
        <taxon>Arthropoda</taxon>
        <taxon>Hexapoda</taxon>
        <taxon>Insecta</taxon>
        <taxon>Pterygota</taxon>
        <taxon>Neoptera</taxon>
        <taxon>Endopterygota</taxon>
        <taxon>Lepidoptera</taxon>
        <taxon>Glossata</taxon>
        <taxon>Ditrysia</taxon>
        <taxon>Pyraloidea</taxon>
        <taxon>Pyralidae</taxon>
        <taxon>Galleriinae</taxon>
        <taxon>Galleria</taxon>
    </lineage>
</organism>
<dbReference type="PANTHER" id="PTHR39069">
    <property type="entry name" value="ECDYSONE-INDUCIBLE GENE E1, ISOFORM A"/>
    <property type="match status" value="1"/>
</dbReference>
<keyword evidence="1" id="KW-0732">Signal</keyword>
<dbReference type="GeneID" id="113514568"/>